<dbReference type="PANTHER" id="PTHR45752">
    <property type="entry name" value="LEUCINE-RICH REPEAT-CONTAINING"/>
    <property type="match status" value="1"/>
</dbReference>
<keyword evidence="2" id="KW-0677">Repeat</keyword>
<feature type="region of interest" description="Disordered" evidence="3">
    <location>
        <begin position="1123"/>
        <end position="1158"/>
    </location>
</feature>
<dbReference type="Gene3D" id="3.40.50.300">
    <property type="entry name" value="P-loop containing nucleotide triphosphate hydrolases"/>
    <property type="match status" value="1"/>
</dbReference>
<dbReference type="PROSITE" id="PS51450">
    <property type="entry name" value="LRR"/>
    <property type="match status" value="1"/>
</dbReference>
<protein>
    <recommendedName>
        <fullName evidence="5">TIR domain-containing protein</fullName>
    </recommendedName>
</protein>
<dbReference type="Pfam" id="PF01582">
    <property type="entry name" value="TIR"/>
    <property type="match status" value="1"/>
</dbReference>
<dbReference type="Pfam" id="PF00560">
    <property type="entry name" value="LRR_1"/>
    <property type="match status" value="1"/>
</dbReference>
<feature type="compositionally biased region" description="Basic and acidic residues" evidence="3">
    <location>
        <begin position="1136"/>
        <end position="1158"/>
    </location>
</feature>
<dbReference type="Gene3D" id="3.40.50.10140">
    <property type="entry name" value="Toll/interleukin-1 receptor homology (TIR) domain"/>
    <property type="match status" value="1"/>
</dbReference>
<dbReference type="PANTHER" id="PTHR45752:SF195">
    <property type="entry name" value="LEUCINE-RICH REPEAT (LRR) FAMILY PROTEIN-RELATED"/>
    <property type="match status" value="1"/>
</dbReference>
<keyword evidence="4" id="KW-1133">Transmembrane helix</keyword>
<dbReference type="InterPro" id="IPR032675">
    <property type="entry name" value="LRR_dom_sf"/>
</dbReference>
<reference evidence="6 7" key="1">
    <citation type="journal article" date="2023" name="Hortic Res">
        <title>The complete reference genome for grapevine (Vitis vinifera L.) genetics and breeding.</title>
        <authorList>
            <person name="Shi X."/>
            <person name="Cao S."/>
            <person name="Wang X."/>
            <person name="Huang S."/>
            <person name="Wang Y."/>
            <person name="Liu Z."/>
            <person name="Liu W."/>
            <person name="Leng X."/>
            <person name="Peng Y."/>
            <person name="Wang N."/>
            <person name="Wang Y."/>
            <person name="Ma Z."/>
            <person name="Xu X."/>
            <person name="Zhang F."/>
            <person name="Xue H."/>
            <person name="Zhong H."/>
            <person name="Wang Y."/>
            <person name="Zhang K."/>
            <person name="Velt A."/>
            <person name="Avia K."/>
            <person name="Holtgrawe D."/>
            <person name="Grimplet J."/>
            <person name="Matus J.T."/>
            <person name="Ware D."/>
            <person name="Wu X."/>
            <person name="Wang H."/>
            <person name="Liu C."/>
            <person name="Fang Y."/>
            <person name="Rustenholz C."/>
            <person name="Cheng Z."/>
            <person name="Xiao H."/>
            <person name="Zhou Y."/>
        </authorList>
    </citation>
    <scope>NUCLEOTIDE SEQUENCE [LARGE SCALE GENOMIC DNA]</scope>
    <source>
        <strain evidence="7">cv. Pinot noir / PN40024</strain>
        <tissue evidence="6">Leaf</tissue>
    </source>
</reference>
<evidence type="ECO:0000313" key="6">
    <source>
        <dbReference type="EMBL" id="WJZ80974.1"/>
    </source>
</evidence>
<dbReference type="InterPro" id="IPR002182">
    <property type="entry name" value="NB-ARC"/>
</dbReference>
<dbReference type="InterPro" id="IPR001611">
    <property type="entry name" value="Leu-rich_rpt"/>
</dbReference>
<keyword evidence="1" id="KW-0433">Leucine-rich repeat</keyword>
<feature type="domain" description="TIR" evidence="5">
    <location>
        <begin position="19"/>
        <end position="184"/>
    </location>
</feature>
<dbReference type="EMBL" id="CP126648">
    <property type="protein sequence ID" value="WJZ80974.1"/>
    <property type="molecule type" value="Genomic_DNA"/>
</dbReference>
<sequence>MTTDAVSSTPTASTPAVRRRWDVFLSFRGEDTRGTFTDCLYTRLQHKGVRAFRDNEGLNRGDKIDRCLLDAIEDSAAFIAIISPNYANSRWCLEELAKVCECNRLILPVFYNVDPSHVRGQRGPFLQHFKDLEARFGEEDVSKWRKAMKYVGGLAGFVVNGFGDEADVIQTLLNNVLAELSKWSGVAAFTVGLDSRVEEVLELLDLKSNSIRVLGLYGPGGVGKSTLAKALYNKLVAHFENRSFISNVKKYLAQENGLLSLQIKLIGDLSGMASHGSRCIQGMVLDFVSDIFMKDSAAAWGRFRGTPNFTTAVTWLKETYKEYFQHAAEKERELILQTKSFESMINLRLLQIDNVQLEGEFKLMPAELKWLQWRGCPLKTLPSDFCPQGLRVLDLSESKNIERLWGGRWWSWHNNKVGENLMVMNLHGCCNLTAIPDLSGNQALEKLILQHCHGLVKIHKSIGDIISLLHLDLSECKNLVEFPSDVSGLKNLQTLILSGCSKLKELPENISYMKSLRELLLDGTVIEKLPESVLRLTRLERLSLNNCQSLKQLPTCIGKLESLRELSFNDSALEEIPDSFGSLTNLERLSLMRCQSIYAIPDSVRNLKLLTEFLMNGSPVNELPASIGSLSNLKDLSVGHCRFLSKLPASIEGLASMVVLQLDGTSIMDLPDQIGGLKTLRRLEMRFCKRLESLPEAIGSMGSLNTLIIVDAPMTELPESIGKLENLIMLNLNKCKRLRRLPGSIGNLKSLHHLKMEETAVRQLPESFGMLTSLMRLLMAKRPHLELPQALGPTETKVLGAEENSELIVLPTSFSNLSLLYELDARAWKISGKIPDDFDKLSSLEILNLGRNNFSSLPSSLRGLSILRKLLLPHCEELKALPPLPSSLMEVNAANCYALEVISDLSNLESLQELNLTNCKKLVDIPGVECLKSLKGFFMSGCSSCSSTVKRRLSKVALKNLRTLSIPGSNIPDWFSRNVAIFSKRKNLVIKAVIIGVVVSLSHHIQDELRDQLPSVPGIEAKILRMNRQVFGTMLDLTGVPKTDEDHLYLCRYREFHPIVSMLKDGDKIQVTMRNPPMVKGVELKKSGIHLIFENDDDYDEDERSFDENLQTVSEKIARFFGPSEGGNSISDSIDEVEREKQEMGMKEEWKEEKKGRDGSHRSSFLLFFFIALPSFFLLLSWSWTRG</sequence>
<feature type="transmembrane region" description="Helical" evidence="4">
    <location>
        <begin position="1164"/>
        <end position="1184"/>
    </location>
</feature>
<keyword evidence="4" id="KW-0472">Membrane</keyword>
<evidence type="ECO:0000259" key="5">
    <source>
        <dbReference type="PROSITE" id="PS50104"/>
    </source>
</evidence>
<evidence type="ECO:0000256" key="1">
    <source>
        <dbReference type="ARBA" id="ARBA00022614"/>
    </source>
</evidence>
<evidence type="ECO:0000313" key="7">
    <source>
        <dbReference type="Proteomes" id="UP001227230"/>
    </source>
</evidence>
<dbReference type="InterPro" id="IPR003591">
    <property type="entry name" value="Leu-rich_rpt_typical-subtyp"/>
</dbReference>
<keyword evidence="4" id="KW-0812">Transmembrane</keyword>
<dbReference type="Pfam" id="PF00931">
    <property type="entry name" value="NB-ARC"/>
    <property type="match status" value="1"/>
</dbReference>
<dbReference type="Proteomes" id="UP001227230">
    <property type="component" value="Chromosome 1"/>
</dbReference>
<dbReference type="SMART" id="SM00255">
    <property type="entry name" value="TIR"/>
    <property type="match status" value="1"/>
</dbReference>
<dbReference type="Pfam" id="PF23598">
    <property type="entry name" value="LRR_14"/>
    <property type="match status" value="1"/>
</dbReference>
<accession>A0ABY9BE16</accession>
<evidence type="ECO:0000256" key="3">
    <source>
        <dbReference type="SAM" id="MobiDB-lite"/>
    </source>
</evidence>
<proteinExistence type="predicted"/>
<dbReference type="Gene3D" id="3.80.10.10">
    <property type="entry name" value="Ribonuclease Inhibitor"/>
    <property type="match status" value="4"/>
</dbReference>
<dbReference type="SUPFAM" id="SSF52058">
    <property type="entry name" value="L domain-like"/>
    <property type="match status" value="2"/>
</dbReference>
<dbReference type="SUPFAM" id="SSF52540">
    <property type="entry name" value="P-loop containing nucleoside triphosphate hydrolases"/>
    <property type="match status" value="1"/>
</dbReference>
<dbReference type="InterPro" id="IPR055414">
    <property type="entry name" value="LRR_R13L4/SHOC2-like"/>
</dbReference>
<name>A0ABY9BE16_VITVI</name>
<dbReference type="InterPro" id="IPR035897">
    <property type="entry name" value="Toll_tir_struct_dom_sf"/>
</dbReference>
<dbReference type="SUPFAM" id="SSF52200">
    <property type="entry name" value="Toll/Interleukin receptor TIR domain"/>
    <property type="match status" value="1"/>
</dbReference>
<dbReference type="PROSITE" id="PS50104">
    <property type="entry name" value="TIR"/>
    <property type="match status" value="1"/>
</dbReference>
<dbReference type="InterPro" id="IPR050715">
    <property type="entry name" value="LRR-SigEffector_domain"/>
</dbReference>
<dbReference type="PRINTS" id="PR00364">
    <property type="entry name" value="DISEASERSIST"/>
</dbReference>
<dbReference type="SMART" id="SM00369">
    <property type="entry name" value="LRR_TYP"/>
    <property type="match status" value="6"/>
</dbReference>
<keyword evidence="7" id="KW-1185">Reference proteome</keyword>
<evidence type="ECO:0000256" key="4">
    <source>
        <dbReference type="SAM" id="Phobius"/>
    </source>
</evidence>
<evidence type="ECO:0000256" key="2">
    <source>
        <dbReference type="ARBA" id="ARBA00022737"/>
    </source>
</evidence>
<dbReference type="InterPro" id="IPR000157">
    <property type="entry name" value="TIR_dom"/>
</dbReference>
<gene>
    <name evidence="6" type="ORF">VitviT2T_000839</name>
</gene>
<organism evidence="6 7">
    <name type="scientific">Vitis vinifera</name>
    <name type="common">Grape</name>
    <dbReference type="NCBI Taxonomy" id="29760"/>
    <lineage>
        <taxon>Eukaryota</taxon>
        <taxon>Viridiplantae</taxon>
        <taxon>Streptophyta</taxon>
        <taxon>Embryophyta</taxon>
        <taxon>Tracheophyta</taxon>
        <taxon>Spermatophyta</taxon>
        <taxon>Magnoliopsida</taxon>
        <taxon>eudicotyledons</taxon>
        <taxon>Gunneridae</taxon>
        <taxon>Pentapetalae</taxon>
        <taxon>rosids</taxon>
        <taxon>Vitales</taxon>
        <taxon>Vitaceae</taxon>
        <taxon>Viteae</taxon>
        <taxon>Vitis</taxon>
    </lineage>
</organism>
<dbReference type="InterPro" id="IPR027417">
    <property type="entry name" value="P-loop_NTPase"/>
</dbReference>